<feature type="domain" description="G8" evidence="17">
    <location>
        <begin position="290"/>
        <end position="411"/>
    </location>
</feature>
<evidence type="ECO:0000256" key="1">
    <source>
        <dbReference type="ARBA" id="ARBA00000251"/>
    </source>
</evidence>
<dbReference type="EC" id="3.2.1.35" evidence="6"/>
<dbReference type="Proteomes" id="UP000288216">
    <property type="component" value="Unassembled WGS sequence"/>
</dbReference>
<dbReference type="PROSITE" id="PS51484">
    <property type="entry name" value="G8"/>
    <property type="match status" value="2"/>
</dbReference>
<evidence type="ECO:0000256" key="14">
    <source>
        <dbReference type="ARBA" id="ARBA00023136"/>
    </source>
</evidence>
<evidence type="ECO:0000256" key="15">
    <source>
        <dbReference type="ARBA" id="ARBA00023180"/>
    </source>
</evidence>
<evidence type="ECO:0000256" key="9">
    <source>
        <dbReference type="ARBA" id="ARBA00022729"/>
    </source>
</evidence>
<dbReference type="Pfam" id="PF24606">
    <property type="entry name" value="CEMIP_beta-hel"/>
    <property type="match status" value="2"/>
</dbReference>
<keyword evidence="8" id="KW-0964">Secreted</keyword>
<dbReference type="GO" id="GO:0005576">
    <property type="term" value="C:extracellular region"/>
    <property type="evidence" value="ECO:0007669"/>
    <property type="project" value="UniProtKB-SubCell"/>
</dbReference>
<dbReference type="GO" id="GO:0030246">
    <property type="term" value="F:carbohydrate binding"/>
    <property type="evidence" value="ECO:0007669"/>
    <property type="project" value="UniProtKB-KW"/>
</dbReference>
<sequence length="2814" mass="315620">MCWWMRFRLHDYFASSYRLEMQTDKNLKAQSTVKDTNCSAENVSQSQLSGAFHSLSSLRKHLPLPNSSPALQVTPRHLAPEDHIVEKWKKVCPGTTKDFTSHLLLFAVFLLVLPGLRHCDGKIQLSYGKTSKGFDQRIQRSSLTMPHVHRVGMANLSNTYPLYKRSARSMRSKKGRQESSLLTIYQGMKEMKEMLLSCGALVEVTNHVLRKASGDNLSQDFFPLPTCDQKLNGQLSKINPLNLVKVKIKPELLYQVLLFLRRLDLLLDIHQAKSFSIVKKLLVNKEQMVLGVTGHDEKQKVKIGAGMFLRLESPASVHSIVIENGGKLVFKDSPKSPIHLRSRYILVRTGGELHIGSEGCPYTSSASISLVGKSTDGPNVEHFGKKFIGVDRGGVLELHGRRNLSWTLLSRSLYPGGLQYGAYRFDRHWGSRGLNVRVIDPGAARLLAAERFDTHLWANESGRLQEFLRSQAKGRIVAIAVGDSAARSLSVSARNDIRELLGSQQVRHLGYRQAWAIVGVLASETFVMEDKRSYQLNGSTGMAIATRDFQTYDGTHFTVTAFSEWVHGVPHCGFRVDVSRGVILNLMDDATSWLAGNQIVIASTDYSMYQAENFNLLPCPECKVHQVKINGKPRYFHMGEVVDGIDMRAEVGLLSRNILIKGEMEDSCYGQNFCHFFNYDTFGGQIRILQNFASVHLSGVELTNMGQQILGSYPVHFHLAGDVDRKGGYNPPTYVDNVAIHHCFSRCVAIHGTNGLLVKDTIGYDTLGHCFFLEDGVEQRNVLYHNLGLLTKPGTILPSDRNERMCISIRDQVYGNYIPVPSTDCMAVTTFWISNPNNHLINNAAAGAEDVGIWFIFHRAPTGQSAGQYPEGQSEFTPLGVFYNNRVHSNFKAGLFIGSGVKSTKSNADDPREVLCKVDFARFRPHQNADPRKPRVPAIIDGLVSFKNNDHGAWARGGDIIFRNSGFSDNGIGLTLASDGTFPTDEGSSLEVTKSIFVGESINVGCNGGKNRYWGKGAQGEYRTLPRNRTFPIRGFQIYDGPVRITQCTFKKYMSVHERYSSALAFFMRNAWQISPQNNVSQVKLDWNVNLEVFFGKSGQWFGTNNLDGDQTSIFHDLDGSMTGFPDTFVARADNYLVRHPGCLSVPRWNGVICTGKYAQLYVQARRPENLSLLITKDSYPNHPLKLQGVNRRAPYQQYQPVVMLEQAYTLRWNGRTPEQIVLYPINFNRGNWIQIGLCYPKRTVFKIMSDINQRSSGRVHSVKRYKAASSFNILQKNPEKSLYYFDSNAGILFIILQAKHVRKGHSYCSKYGCERVKILSHVISWETSDCLRKGHSVKHTSEPSHLLTLTGRVAAPCSHCGAPQVAITSDPQRTYVRIQIQSQSTGDIQNRHKFSFIKVNDDVFLSEKAGLLFVTIDACSGDIPSRQYFDTAHGLQVADSIANYIQSTIRERSITLVCSRGDFGWALNYVSSAFLRLGAAKPIKFFREGSFAMLGFKGRLKPAWIKIRSQSVGQLAASLQHYVPLKLSEYGCPGKVKENRRDLKRSTKKAMMMMHLLYNIGWLLALNLPALFAACPDQDPDLHHWNPGHHKEHRVNVGRNRKLLLSSSATVHSIHIYDGGKLVISDGNEEPIVLRTRSILIEDGGELHIGSEDCPFQKDFTIILYGRSDEETENLHSYFGLKFIGVGRGGTLEIHGAHKLSWTFLNNTLHPGGMSKGGYYFERSWGQRGIIVHVINLIGEVVHSDRFDTYKSEDESKRLAEYLDRVKEGLIISVAVNDEGSAKLDDFAKNALSKLGSKYFRHLGFRHPWSFITVKGSPESSAEDHVIYQGARGSAAAKVFKLFRSSDGNPFTVGSTSEWVQDVEWTDWFNRDDERGSGDWEKLSDLRVAFPGKICESPIDIQVVTVDGIPASRTTQVFHMHDQDYGFVCRNKDQANGICHNYKVRFLCGKPVRPKVTVTIDTHVNSSILELADDAKTWKAGDVIFVASTDYSMHQTEEFRLLRCPGCKANQVKIQGKAKYLHVGKEIDGVDMRAEVGVLSRNVVIMGEMETQCYGNNACKFFEFDTVGGHIKMGVGFKAAHIEDVELKHMGQQSMGHYPIHFHMTGDLDEKGGYNPPTYVKGVSIHESFSRCVTIHGSNGLLVKDVIGYKTLGHCFFTEDGPEERNTFDHCLGLLIKAGSLLPSDRDSKMCKSITDGVYPGYIPKPRQDCNAVSTFWIANPNNNLINCAAAGSEETGFWFIFHHVPTGPSEGMYSPGYSEHVPLGKFSNNRAHSNYRAGMMIDNGVKTTESNAKDKRPFLSLVGARYSPHEGADPHKPREPAIIKNYIAFKNQEHGAWLRGGDVWLEDCQFADNGIGLTLASGGTFPDDDGAKQEVKNSLFVGESENRGTEMADNLVWGPGGLDHSGRALPKGVTFPIRGVQIYDGPINVENCTFRKFVALDGRHTSAIGFRFNNSWQTCPNNNVTSITFQDVPITSRIFFGEPGIWFHHLDMDGDKTTILHDVDGSLSEFPGAYIVKHDNWLLRHTDCIDVPDWRSAICSGHYAQVYIQARRPSSLKMKMIKDEYPDKPLYLKGALGKHSHYQQYQPVIMLQKGYTVHWDGPAPQEVTIWLINFNQNDWIRVGLCYPQGSTFNIISDIHNRLSKRTFKTGSFLRTNQMDNLDRAYPGRGYYFLDEDTGLLFVKVKAQNSRGQFSFCSSAGCERIKIKASIPKNSMVSDCARKAYPKYSEMPTVDVPMPQKIPIETLTTNDHFLEVKLESYQSRFFHIRQDLAYSYVNGKKYYHADDGMQIVAIDAKSGKVVDNRSFRNVILR</sequence>
<evidence type="ECO:0000256" key="10">
    <source>
        <dbReference type="ARBA" id="ARBA00022734"/>
    </source>
</evidence>
<dbReference type="InterPro" id="IPR019316">
    <property type="entry name" value="G8_domain"/>
</dbReference>
<evidence type="ECO:0000313" key="18">
    <source>
        <dbReference type="EMBL" id="GCB69077.1"/>
    </source>
</evidence>
<evidence type="ECO:0000256" key="11">
    <source>
        <dbReference type="ARBA" id="ARBA00022737"/>
    </source>
</evidence>
<comment type="subcellular location">
    <subcellularLocation>
        <location evidence="3">Cell membrane</location>
    </subcellularLocation>
    <subcellularLocation>
        <location evidence="2">Membrane</location>
        <topology evidence="2">Single-pass membrane protein</topology>
    </subcellularLocation>
    <subcellularLocation>
        <location evidence="4">Secreted</location>
    </subcellularLocation>
</comment>
<keyword evidence="11" id="KW-0677">Repeat</keyword>
<evidence type="ECO:0000256" key="2">
    <source>
        <dbReference type="ARBA" id="ARBA00004167"/>
    </source>
</evidence>
<comment type="catalytic activity">
    <reaction evidence="1">
        <text>Random hydrolysis of (1-&gt;4)-linkages between N-acetyl-beta-D-glucosamine and D-glucuronate residues in hyaluronate.</text>
        <dbReference type="EC" id="3.2.1.35"/>
    </reaction>
</comment>
<dbReference type="Pfam" id="PF10162">
    <property type="entry name" value="G8"/>
    <property type="match status" value="2"/>
</dbReference>
<keyword evidence="9" id="KW-0732">Signal</keyword>
<evidence type="ECO:0000313" key="19">
    <source>
        <dbReference type="Proteomes" id="UP000288216"/>
    </source>
</evidence>
<dbReference type="SMART" id="SM00710">
    <property type="entry name" value="PbH1"/>
    <property type="match status" value="8"/>
</dbReference>
<keyword evidence="13" id="KW-0812">Transmembrane</keyword>
<keyword evidence="10" id="KW-0430">Lectin</keyword>
<dbReference type="CDD" id="cd13938">
    <property type="entry name" value="PANDER_like_TMEM2"/>
    <property type="match status" value="2"/>
</dbReference>
<dbReference type="STRING" id="75743.A0A401P7G9"/>
<dbReference type="GO" id="GO:0004415">
    <property type="term" value="F:hyalurononglucosaminidase activity"/>
    <property type="evidence" value="ECO:0007669"/>
    <property type="project" value="UniProtKB-EC"/>
</dbReference>
<dbReference type="InterPro" id="IPR039473">
    <property type="entry name" value="TMEM2_PANDER-like"/>
</dbReference>
<keyword evidence="12" id="KW-0378">Hydrolase</keyword>
<keyword evidence="16" id="KW-0326">Glycosidase</keyword>
<evidence type="ECO:0000256" key="7">
    <source>
        <dbReference type="ARBA" id="ARBA00022475"/>
    </source>
</evidence>
<name>A0A401P7G9_SCYTO</name>
<dbReference type="InterPro" id="IPR055400">
    <property type="entry name" value="CEMIP_X"/>
</dbReference>
<dbReference type="InterPro" id="IPR006626">
    <property type="entry name" value="PbH1"/>
</dbReference>
<dbReference type="SUPFAM" id="SSF51126">
    <property type="entry name" value="Pectin lyase-like"/>
    <property type="match status" value="2"/>
</dbReference>
<protein>
    <recommendedName>
        <fullName evidence="6">hyaluronoglucosaminidase</fullName>
        <ecNumber evidence="6">3.2.1.35</ecNumber>
    </recommendedName>
</protein>
<dbReference type="Pfam" id="PF15711">
    <property type="entry name" value="ILEI"/>
    <property type="match status" value="3"/>
</dbReference>
<reference evidence="18 19" key="1">
    <citation type="journal article" date="2018" name="Nat. Ecol. Evol.">
        <title>Shark genomes provide insights into elasmobranch evolution and the origin of vertebrates.</title>
        <authorList>
            <person name="Hara Y"/>
            <person name="Yamaguchi K"/>
            <person name="Onimaru K"/>
            <person name="Kadota M"/>
            <person name="Koyanagi M"/>
            <person name="Keeley SD"/>
            <person name="Tatsumi K"/>
            <person name="Tanaka K"/>
            <person name="Motone F"/>
            <person name="Kageyama Y"/>
            <person name="Nozu R"/>
            <person name="Adachi N"/>
            <person name="Nishimura O"/>
            <person name="Nakagawa R"/>
            <person name="Tanegashima C"/>
            <person name="Kiyatake I"/>
            <person name="Matsumoto R"/>
            <person name="Murakumo K"/>
            <person name="Nishida K"/>
            <person name="Terakita A"/>
            <person name="Kuratani S"/>
            <person name="Sato K"/>
            <person name="Hyodo S Kuraku.S."/>
        </authorList>
    </citation>
    <scope>NUCLEOTIDE SEQUENCE [LARGE SCALE GENOMIC DNA]</scope>
</reference>
<dbReference type="PROSITE" id="PS52031">
    <property type="entry name" value="GG_LECTIN"/>
    <property type="match status" value="3"/>
</dbReference>
<dbReference type="Pfam" id="PF13330">
    <property type="entry name" value="Mucin2_WxxW"/>
    <property type="match status" value="2"/>
</dbReference>
<evidence type="ECO:0000256" key="4">
    <source>
        <dbReference type="ARBA" id="ARBA00004613"/>
    </source>
</evidence>
<dbReference type="PANTHER" id="PTHR15535:SF15">
    <property type="entry name" value="CELL MIGRATION-INDUCING AND HYALURONAN-BINDING PROTEIN"/>
    <property type="match status" value="1"/>
</dbReference>
<evidence type="ECO:0000256" key="8">
    <source>
        <dbReference type="ARBA" id="ARBA00022525"/>
    </source>
</evidence>
<dbReference type="Pfam" id="PF24605">
    <property type="entry name" value="CEMIP_X"/>
    <property type="match status" value="2"/>
</dbReference>
<organism evidence="18 19">
    <name type="scientific">Scyliorhinus torazame</name>
    <name type="common">Cloudy catshark</name>
    <name type="synonym">Catulus torazame</name>
    <dbReference type="NCBI Taxonomy" id="75743"/>
    <lineage>
        <taxon>Eukaryota</taxon>
        <taxon>Metazoa</taxon>
        <taxon>Chordata</taxon>
        <taxon>Craniata</taxon>
        <taxon>Vertebrata</taxon>
        <taxon>Chondrichthyes</taxon>
        <taxon>Elasmobranchii</taxon>
        <taxon>Galeomorphii</taxon>
        <taxon>Galeoidea</taxon>
        <taxon>Carcharhiniformes</taxon>
        <taxon>Scyliorhinidae</taxon>
        <taxon>Scyliorhinus</taxon>
    </lineage>
</organism>
<feature type="domain" description="G8" evidence="17">
    <location>
        <begin position="1584"/>
        <end position="1708"/>
    </location>
</feature>
<keyword evidence="15" id="KW-0325">Glycoprotein</keyword>
<dbReference type="InterPro" id="IPR055401">
    <property type="entry name" value="CEMIP_beta-hel_dom"/>
</dbReference>
<dbReference type="InterPro" id="IPR011050">
    <property type="entry name" value="Pectin_lyase_fold/virulence"/>
</dbReference>
<keyword evidence="7" id="KW-1003">Cell membrane</keyword>
<dbReference type="EMBL" id="BFAA01001679">
    <property type="protein sequence ID" value="GCB69077.1"/>
    <property type="molecule type" value="Genomic_DNA"/>
</dbReference>
<evidence type="ECO:0000259" key="17">
    <source>
        <dbReference type="PROSITE" id="PS51484"/>
    </source>
</evidence>
<evidence type="ECO:0000256" key="5">
    <source>
        <dbReference type="ARBA" id="ARBA00007586"/>
    </source>
</evidence>
<dbReference type="GO" id="GO:0005886">
    <property type="term" value="C:plasma membrane"/>
    <property type="evidence" value="ECO:0007669"/>
    <property type="project" value="UniProtKB-SubCell"/>
</dbReference>
<accession>A0A401P7G9</accession>
<evidence type="ECO:0000256" key="13">
    <source>
        <dbReference type="ARBA" id="ARBA00022989"/>
    </source>
</evidence>
<feature type="non-terminal residue" evidence="18">
    <location>
        <position position="2814"/>
    </location>
</feature>
<comment type="caution">
    <text evidence="18">The sequence shown here is derived from an EMBL/GenBank/DDBJ whole genome shotgun (WGS) entry which is preliminary data.</text>
</comment>
<keyword evidence="13" id="KW-1133">Transmembrane helix</keyword>
<dbReference type="PANTHER" id="PTHR15535">
    <property type="entry name" value="TRANSMEMBRANE PROTEIN 2-RELATED"/>
    <property type="match status" value="1"/>
</dbReference>
<evidence type="ECO:0000256" key="12">
    <source>
        <dbReference type="ARBA" id="ARBA00022801"/>
    </source>
</evidence>
<dbReference type="InterPro" id="IPR039477">
    <property type="entry name" value="ILEI/PANDER_dom"/>
</dbReference>
<comment type="similarity">
    <text evidence="5">Belongs to the CEMIP family.</text>
</comment>
<evidence type="ECO:0000256" key="16">
    <source>
        <dbReference type="ARBA" id="ARBA00023295"/>
    </source>
</evidence>
<dbReference type="OrthoDB" id="120976at2759"/>
<evidence type="ECO:0000256" key="3">
    <source>
        <dbReference type="ARBA" id="ARBA00004236"/>
    </source>
</evidence>
<keyword evidence="19" id="KW-1185">Reference proteome</keyword>
<gene>
    <name evidence="18" type="ORF">scyTo_0005416</name>
</gene>
<evidence type="ECO:0000256" key="6">
    <source>
        <dbReference type="ARBA" id="ARBA00012774"/>
    </source>
</evidence>
<dbReference type="InterPro" id="IPR052252">
    <property type="entry name" value="CEMIP/CEMIP2"/>
</dbReference>
<dbReference type="InterPro" id="IPR025155">
    <property type="entry name" value="WxxW_domain"/>
</dbReference>
<keyword evidence="14" id="KW-0472">Membrane</keyword>
<dbReference type="SMART" id="SM01225">
    <property type="entry name" value="G8"/>
    <property type="match status" value="2"/>
</dbReference>
<proteinExistence type="inferred from homology"/>